<feature type="transmembrane region" description="Helical" evidence="2">
    <location>
        <begin position="457"/>
        <end position="478"/>
    </location>
</feature>
<evidence type="ECO:0000256" key="1">
    <source>
        <dbReference type="SAM" id="MobiDB-lite"/>
    </source>
</evidence>
<evidence type="ECO:0000313" key="3">
    <source>
        <dbReference type="EMBL" id="MFC6838451.1"/>
    </source>
</evidence>
<reference evidence="3 4" key="1">
    <citation type="journal article" date="2019" name="Int. J. Syst. Evol. Microbiol.">
        <title>The Global Catalogue of Microorganisms (GCM) 10K type strain sequencing project: providing services to taxonomists for standard genome sequencing and annotation.</title>
        <authorList>
            <consortium name="The Broad Institute Genomics Platform"/>
            <consortium name="The Broad Institute Genome Sequencing Center for Infectious Disease"/>
            <person name="Wu L."/>
            <person name="Ma J."/>
        </authorList>
    </citation>
    <scope>NUCLEOTIDE SEQUENCE [LARGE SCALE GENOMIC DNA]</scope>
    <source>
        <strain evidence="3 4">PSRA2</strain>
    </source>
</reference>
<feature type="transmembrane region" description="Helical" evidence="2">
    <location>
        <begin position="152"/>
        <end position="175"/>
    </location>
</feature>
<feature type="transmembrane region" description="Helical" evidence="2">
    <location>
        <begin position="75"/>
        <end position="97"/>
    </location>
</feature>
<dbReference type="AlphaFoldDB" id="A0ABD5UGG0"/>
<feature type="transmembrane region" description="Helical" evidence="2">
    <location>
        <begin position="42"/>
        <end position="68"/>
    </location>
</feature>
<sequence>MLVDDGPGRRGAKAALTVGFLALAFAILVARESPASNYELSIYGATPLLTWLGLAVAFVVAVAVAAWGSDADRGWLVPAALGLLVMGMSTIISLPLIRSYHGYGVADALTHLGWARGVASGSQSVLGLVYPGGHAFAATLSAFTGMTVSRSMILIIALTATVYLLFVPLSVRALVGDRMATVIGAFSGAFLLPVTNISTFIDFHPYSLTTFLFPLVLFLLFKYLSDAQRGSALRNMTSATGLLLAVVLLANILFHPQVALNVLIFFATIVAVQRVYRWLPSGAAIGEARSLLAPTLAGFGLFALWILRQPKVFKFLGNLSESVTGFIGIGGGESSGGVGANVAQQGDSITSIGASMPELFAKLFLVHAVFAALAAVLVLVAFSGRLGDRNPERNAAVTYFAYSGLTLTPFFLLQFIGNISGYFFRHFGFGMVIVTILGAITLHAIYTATRGTRSSNVLKTLAVAGVLVALLLSTLVMFPSPYIYKPTHHVSDQMATGHEMTFDHRADEIQYTGIRKGPGRFAEAQEVDIGPTITAPSNERLRAGNLTAYHDEPYYLVVSDYNRQLEMGAYKGLRYNQSGFDGLDDAPGVSRIQSSNGMQVYYVTGSGSNAAPAELNGTGGGDGTFVGETPSPTESEPPSSGNFGGGGGDDGGDAGGANDSGGDGDGLSGGNFGGGGGDDGDAADDTDGGDGDDAGAGGDDGGDATNDTTGGGGGDTDDGGDTNDTDGGGGGGENSSDDDGGFFFG</sequence>
<feature type="transmembrane region" description="Helical" evidence="2">
    <location>
        <begin position="291"/>
        <end position="307"/>
    </location>
</feature>
<gene>
    <name evidence="3" type="ORF">ACFQHK_18385</name>
</gene>
<evidence type="ECO:0000313" key="4">
    <source>
        <dbReference type="Proteomes" id="UP001596406"/>
    </source>
</evidence>
<proteinExistence type="predicted"/>
<protein>
    <recommendedName>
        <fullName evidence="5">Glycosyltransferase RgtA/B/C/D-like domain-containing protein</fullName>
    </recommendedName>
</protein>
<keyword evidence="2" id="KW-0812">Transmembrane</keyword>
<comment type="caution">
    <text evidence="3">The sequence shown here is derived from an EMBL/GenBank/DDBJ whole genome shotgun (WGS) entry which is preliminary data.</text>
</comment>
<feature type="transmembrane region" description="Helical" evidence="2">
    <location>
        <begin position="422"/>
        <end position="445"/>
    </location>
</feature>
<keyword evidence="2" id="KW-1133">Transmembrane helix</keyword>
<feature type="transmembrane region" description="Helical" evidence="2">
    <location>
        <begin position="364"/>
        <end position="384"/>
    </location>
</feature>
<feature type="transmembrane region" description="Helical" evidence="2">
    <location>
        <begin position="236"/>
        <end position="254"/>
    </location>
</feature>
<feature type="compositionally biased region" description="Gly residues" evidence="1">
    <location>
        <begin position="642"/>
        <end position="677"/>
    </location>
</feature>
<feature type="transmembrane region" description="Helical" evidence="2">
    <location>
        <begin position="12"/>
        <end position="30"/>
    </location>
</feature>
<feature type="transmembrane region" description="Helical" evidence="2">
    <location>
        <begin position="396"/>
        <end position="416"/>
    </location>
</feature>
<keyword evidence="4" id="KW-1185">Reference proteome</keyword>
<feature type="compositionally biased region" description="Acidic residues" evidence="1">
    <location>
        <begin position="735"/>
        <end position="745"/>
    </location>
</feature>
<accession>A0ABD5UGG0</accession>
<feature type="transmembrane region" description="Helical" evidence="2">
    <location>
        <begin position="207"/>
        <end position="224"/>
    </location>
</feature>
<organism evidence="3 4">
    <name type="scientific">Halomarina ordinaria</name>
    <dbReference type="NCBI Taxonomy" id="3033939"/>
    <lineage>
        <taxon>Archaea</taxon>
        <taxon>Methanobacteriati</taxon>
        <taxon>Methanobacteriota</taxon>
        <taxon>Stenosarchaea group</taxon>
        <taxon>Halobacteria</taxon>
        <taxon>Halobacteriales</taxon>
        <taxon>Natronomonadaceae</taxon>
        <taxon>Halomarina</taxon>
    </lineage>
</organism>
<feature type="transmembrane region" description="Helical" evidence="2">
    <location>
        <begin position="182"/>
        <end position="201"/>
    </location>
</feature>
<evidence type="ECO:0000256" key="2">
    <source>
        <dbReference type="SAM" id="Phobius"/>
    </source>
</evidence>
<dbReference type="Proteomes" id="UP001596406">
    <property type="component" value="Unassembled WGS sequence"/>
</dbReference>
<feature type="compositionally biased region" description="Low complexity" evidence="1">
    <location>
        <begin position="625"/>
        <end position="641"/>
    </location>
</feature>
<feature type="transmembrane region" description="Helical" evidence="2">
    <location>
        <begin position="260"/>
        <end position="279"/>
    </location>
</feature>
<dbReference type="RefSeq" id="WP_304450141.1">
    <property type="nucleotide sequence ID" value="NZ_JARRAH010000006.1"/>
</dbReference>
<name>A0ABD5UGG0_9EURY</name>
<keyword evidence="2" id="KW-0472">Membrane</keyword>
<evidence type="ECO:0008006" key="5">
    <source>
        <dbReference type="Google" id="ProtNLM"/>
    </source>
</evidence>
<feature type="compositionally biased region" description="Acidic residues" evidence="1">
    <location>
        <begin position="715"/>
        <end position="724"/>
    </location>
</feature>
<dbReference type="EMBL" id="JBHSXM010000006">
    <property type="protein sequence ID" value="MFC6838451.1"/>
    <property type="molecule type" value="Genomic_DNA"/>
</dbReference>
<feature type="region of interest" description="Disordered" evidence="1">
    <location>
        <begin position="612"/>
        <end position="745"/>
    </location>
</feature>
<feature type="compositionally biased region" description="Acidic residues" evidence="1">
    <location>
        <begin position="678"/>
        <end position="693"/>
    </location>
</feature>